<reference evidence="1" key="1">
    <citation type="journal article" date="2012" name="PLoS Genet.">
        <title>Comparative analysis of the genomes of two field isolates of the rice blast fungus Magnaporthe oryzae.</title>
        <authorList>
            <person name="Xue M."/>
            <person name="Yang J."/>
            <person name="Li Z."/>
            <person name="Hu S."/>
            <person name="Yao N."/>
            <person name="Dean R.A."/>
            <person name="Zhao W."/>
            <person name="Shen M."/>
            <person name="Zhang H."/>
            <person name="Li C."/>
            <person name="Liu L."/>
            <person name="Cao L."/>
            <person name="Xu X."/>
            <person name="Xing Y."/>
            <person name="Hsiang T."/>
            <person name="Zhang Z."/>
            <person name="Xu J.R."/>
            <person name="Peng Y.L."/>
        </authorList>
    </citation>
    <scope>NUCLEOTIDE SEQUENCE [LARGE SCALE GENOMIC DNA]</scope>
    <source>
        <strain evidence="1">P131</strain>
    </source>
</reference>
<sequence>MMSWNAGAGNPMRTGFSNVSRSMVCLAGIVDRCDWLWLRDIVVKVEALEAEEVADGRADGWNVKGARLGFRLVERSRVDNRCCEQHGASVRRRRPVRLTGHGRARELGVAWVMMPTAVKAEAERAAWCKRAMRLRC</sequence>
<organism>
    <name type="scientific">Pyricularia oryzae (strain P131)</name>
    <name type="common">Rice blast fungus</name>
    <name type="synonym">Magnaporthe oryzae</name>
    <dbReference type="NCBI Taxonomy" id="1143193"/>
    <lineage>
        <taxon>Eukaryota</taxon>
        <taxon>Fungi</taxon>
        <taxon>Dikarya</taxon>
        <taxon>Ascomycota</taxon>
        <taxon>Pezizomycotina</taxon>
        <taxon>Sordariomycetes</taxon>
        <taxon>Sordariomycetidae</taxon>
        <taxon>Magnaporthales</taxon>
        <taxon>Pyriculariaceae</taxon>
        <taxon>Pyricularia</taxon>
    </lineage>
</organism>
<evidence type="ECO:0000313" key="1">
    <source>
        <dbReference type="EMBL" id="ELQ64677.1"/>
    </source>
</evidence>
<protein>
    <submittedName>
        <fullName evidence="1">Uncharacterized protein</fullName>
    </submittedName>
</protein>
<dbReference type="EMBL" id="JH795375">
    <property type="protein sequence ID" value="ELQ64677.1"/>
    <property type="molecule type" value="Genomic_DNA"/>
</dbReference>
<accession>L7J8Z2</accession>
<proteinExistence type="predicted"/>
<gene>
    <name evidence="1" type="ORF">OOW_P131scaffold00581g1</name>
</gene>
<name>L7J8Z2_PYRO1</name>
<dbReference type="AlphaFoldDB" id="L7J8Z2"/>